<organism evidence="1 2">
    <name type="scientific">Tunturiibacter gelidiferens</name>
    <dbReference type="NCBI Taxonomy" id="3069689"/>
    <lineage>
        <taxon>Bacteria</taxon>
        <taxon>Pseudomonadati</taxon>
        <taxon>Acidobacteriota</taxon>
        <taxon>Terriglobia</taxon>
        <taxon>Terriglobales</taxon>
        <taxon>Acidobacteriaceae</taxon>
        <taxon>Tunturiibacter</taxon>
    </lineage>
</organism>
<comment type="caution">
    <text evidence="1">The sequence shown here is derived from an EMBL/GenBank/DDBJ whole genome shotgun (WGS) entry which is preliminary data.</text>
</comment>
<gene>
    <name evidence="1" type="ORF">HDF13_000767</name>
</gene>
<dbReference type="Proteomes" id="UP000569005">
    <property type="component" value="Unassembled WGS sequence"/>
</dbReference>
<keyword evidence="2" id="KW-1185">Reference proteome</keyword>
<name>A0ACC5NV19_9BACT</name>
<reference evidence="1" key="1">
    <citation type="submission" date="2020-08" db="EMBL/GenBank/DDBJ databases">
        <title>Genomic Encyclopedia of Type Strains, Phase IV (KMG-V): Genome sequencing to study the core and pangenomes of soil and plant-associated prokaryotes.</title>
        <authorList>
            <person name="Whitman W."/>
        </authorList>
    </citation>
    <scope>NUCLEOTIDE SEQUENCE</scope>
    <source>
        <strain evidence="1">M8UP15</strain>
    </source>
</reference>
<evidence type="ECO:0000313" key="1">
    <source>
        <dbReference type="EMBL" id="MBB5338434.1"/>
    </source>
</evidence>
<protein>
    <submittedName>
        <fullName evidence="1">Uncharacterized protein</fullName>
    </submittedName>
</protein>
<dbReference type="EMBL" id="JACHEA010000001">
    <property type="protein sequence ID" value="MBB5338434.1"/>
    <property type="molecule type" value="Genomic_DNA"/>
</dbReference>
<proteinExistence type="predicted"/>
<sequence>MGKFWFKGQKMGTGQSNVKAYNRRLMDLIQHDKANPSFIISHELPLAEAPNAYKHFDNRDEGWTKVSSTPTMHKSENAKSASLPSVSKILIADQREARASGPETKRYSSHEVTASRAGSPSGRTTSATKSGSTRRPQSQDPRTVPRSWCR</sequence>
<evidence type="ECO:0000313" key="2">
    <source>
        <dbReference type="Proteomes" id="UP000569005"/>
    </source>
</evidence>
<accession>A0ACC5NV19</accession>